<dbReference type="GO" id="GO:0006754">
    <property type="term" value="P:ATP biosynthetic process"/>
    <property type="evidence" value="ECO:0007669"/>
    <property type="project" value="TreeGrafter"/>
</dbReference>
<name>A0A8D8TSI0_9HEMI</name>
<proteinExistence type="inferred from homology"/>
<dbReference type="InterPro" id="IPR003565">
    <property type="entry name" value="Tetra_PHTase"/>
</dbReference>
<keyword evidence="3" id="KW-0547">Nucleotide-binding</keyword>
<sequence>MAVLTMSSNQLINVAIVLMALLLGLAEAKPKRPKNMSVRAAGIILYRGSRPYEYLLMKANYPPYHWSPPKGHLDGNETDLQAAVREVEEESGYKPGDYAFNKNFKHEMEYKAHGRNKTVVYFMAELVNNIPPTLSKEHQDYKWVSLEEGCELFVHHQMEDLFHAADVHLAMNVPSKECKQSELDFSDIPIASEGKSKEEK</sequence>
<evidence type="ECO:0000256" key="2">
    <source>
        <dbReference type="ARBA" id="ARBA00018911"/>
    </source>
</evidence>
<dbReference type="PROSITE" id="PS51462">
    <property type="entry name" value="NUDIX"/>
    <property type="match status" value="1"/>
</dbReference>
<reference evidence="8" key="1">
    <citation type="submission" date="2021-05" db="EMBL/GenBank/DDBJ databases">
        <authorList>
            <person name="Alioto T."/>
            <person name="Alioto T."/>
            <person name="Gomez Garrido J."/>
        </authorList>
    </citation>
    <scope>NUCLEOTIDE SEQUENCE</scope>
</reference>
<dbReference type="CDD" id="cd03428">
    <property type="entry name" value="NUDIX_Ap4A_Nudt2"/>
    <property type="match status" value="1"/>
</dbReference>
<dbReference type="EMBL" id="HBUF01298401">
    <property type="protein sequence ID" value="CAG6690624.1"/>
    <property type="molecule type" value="Transcribed_RNA"/>
</dbReference>
<feature type="signal peptide" evidence="6">
    <location>
        <begin position="1"/>
        <end position="28"/>
    </location>
</feature>
<comment type="similarity">
    <text evidence="1">Belongs to the Nudix hydrolase family.</text>
</comment>
<keyword evidence="6" id="KW-0732">Signal</keyword>
<evidence type="ECO:0000256" key="5">
    <source>
        <dbReference type="ARBA" id="ARBA00032644"/>
    </source>
</evidence>
<dbReference type="Pfam" id="PF00293">
    <property type="entry name" value="NUDIX"/>
    <property type="match status" value="1"/>
</dbReference>
<dbReference type="PROSITE" id="PS00893">
    <property type="entry name" value="NUDIX_BOX"/>
    <property type="match status" value="1"/>
</dbReference>
<evidence type="ECO:0000256" key="6">
    <source>
        <dbReference type="SAM" id="SignalP"/>
    </source>
</evidence>
<feature type="domain" description="Nudix hydrolase" evidence="7">
    <location>
        <begin position="36"/>
        <end position="166"/>
    </location>
</feature>
<dbReference type="PANTHER" id="PTHR21340:SF0">
    <property type="entry name" value="BIS(5'-NUCLEOSYL)-TETRAPHOSPHATASE [ASYMMETRICAL]"/>
    <property type="match status" value="1"/>
</dbReference>
<dbReference type="GO" id="GO:0004081">
    <property type="term" value="F:bis(5'-nucleosyl)-tetraphosphatase (asymmetrical) activity"/>
    <property type="evidence" value="ECO:0007669"/>
    <property type="project" value="TreeGrafter"/>
</dbReference>
<dbReference type="EMBL" id="HBUF01298402">
    <property type="protein sequence ID" value="CAG6690625.1"/>
    <property type="molecule type" value="Transcribed_RNA"/>
</dbReference>
<dbReference type="Gene3D" id="3.90.79.10">
    <property type="entry name" value="Nucleoside Triphosphate Pyrophosphohydrolase"/>
    <property type="match status" value="1"/>
</dbReference>
<dbReference type="InterPro" id="IPR051325">
    <property type="entry name" value="Nudix_hydrolase_domain"/>
</dbReference>
<dbReference type="PANTHER" id="PTHR21340">
    <property type="entry name" value="DIADENOSINE 5,5-P1,P4-TETRAPHOSPHATE PYROPHOSPHOHYDROLASE MUTT"/>
    <property type="match status" value="1"/>
</dbReference>
<dbReference type="AlphaFoldDB" id="A0A8D8TSI0"/>
<dbReference type="SUPFAM" id="SSF55811">
    <property type="entry name" value="Nudix"/>
    <property type="match status" value="1"/>
</dbReference>
<dbReference type="InterPro" id="IPR000086">
    <property type="entry name" value="NUDIX_hydrolase_dom"/>
</dbReference>
<evidence type="ECO:0000256" key="3">
    <source>
        <dbReference type="ARBA" id="ARBA00022741"/>
    </source>
</evidence>
<dbReference type="PRINTS" id="PR01405">
    <property type="entry name" value="TETRPHPHTASE"/>
</dbReference>
<dbReference type="InterPro" id="IPR015797">
    <property type="entry name" value="NUDIX_hydrolase-like_dom_sf"/>
</dbReference>
<organism evidence="8">
    <name type="scientific">Cacopsylla melanoneura</name>
    <dbReference type="NCBI Taxonomy" id="428564"/>
    <lineage>
        <taxon>Eukaryota</taxon>
        <taxon>Metazoa</taxon>
        <taxon>Ecdysozoa</taxon>
        <taxon>Arthropoda</taxon>
        <taxon>Hexapoda</taxon>
        <taxon>Insecta</taxon>
        <taxon>Pterygota</taxon>
        <taxon>Neoptera</taxon>
        <taxon>Paraneoptera</taxon>
        <taxon>Hemiptera</taxon>
        <taxon>Sternorrhyncha</taxon>
        <taxon>Psylloidea</taxon>
        <taxon>Psyllidae</taxon>
        <taxon>Psyllinae</taxon>
        <taxon>Cacopsylla</taxon>
    </lineage>
</organism>
<dbReference type="GO" id="GO:0006167">
    <property type="term" value="P:AMP biosynthetic process"/>
    <property type="evidence" value="ECO:0007669"/>
    <property type="project" value="TreeGrafter"/>
</dbReference>
<evidence type="ECO:0000313" key="8">
    <source>
        <dbReference type="EMBL" id="CAG6690626.1"/>
    </source>
</evidence>
<dbReference type="GO" id="GO:0000166">
    <property type="term" value="F:nucleotide binding"/>
    <property type="evidence" value="ECO:0007669"/>
    <property type="project" value="UniProtKB-KW"/>
</dbReference>
<evidence type="ECO:0000256" key="1">
    <source>
        <dbReference type="ARBA" id="ARBA00005582"/>
    </source>
</evidence>
<protein>
    <recommendedName>
        <fullName evidence="2">Bis(5'-nucleosyl)-tetraphosphatase [asymmetrical]</fullName>
    </recommendedName>
    <alternativeName>
        <fullName evidence="5">Diadenosine 5',5'''-P1,P4-tetraphosphate asymmetrical hydrolase</fullName>
    </alternativeName>
</protein>
<feature type="chain" id="PRO_5033956392" description="Bis(5'-nucleosyl)-tetraphosphatase [asymmetrical]" evidence="6">
    <location>
        <begin position="29"/>
        <end position="200"/>
    </location>
</feature>
<evidence type="ECO:0000256" key="4">
    <source>
        <dbReference type="ARBA" id="ARBA00022801"/>
    </source>
</evidence>
<accession>A0A8D8TSI0</accession>
<evidence type="ECO:0000259" key="7">
    <source>
        <dbReference type="PROSITE" id="PS51462"/>
    </source>
</evidence>
<dbReference type="InterPro" id="IPR020084">
    <property type="entry name" value="NUDIX_hydrolase_CS"/>
</dbReference>
<dbReference type="EMBL" id="HBUF01298403">
    <property type="protein sequence ID" value="CAG6690626.1"/>
    <property type="molecule type" value="Transcribed_RNA"/>
</dbReference>
<keyword evidence="4" id="KW-0378">Hydrolase</keyword>